<dbReference type="InterPro" id="IPR004875">
    <property type="entry name" value="DDE_SF_endonuclease_dom"/>
</dbReference>
<accession>A0A915ZCA4</accession>
<protein>
    <recommendedName>
        <fullName evidence="1">DDE-1 domain-containing protein</fullName>
    </recommendedName>
</protein>
<evidence type="ECO:0000259" key="1">
    <source>
        <dbReference type="Pfam" id="PF03184"/>
    </source>
</evidence>
<sequence>MSGEANSAPLETLPEERLRLRTFLAKYNEEDTGLFFRMEPNQTLGTGKISGRKKDKTRVSILFCANATGSHKFRPLVIGKSLNPRCFKNFNKSALPVIYRANSKAWMRADIFIEWLHHLDNYFRIIDRKILLLIDNAGSHFNPKVFEETNSDLSESDEEVAESFHSAQNRKKAKKKVAKKKPDIKLTNIEIVYLPPNTTAHLQPMDAGILPSSDCIIDDVNMQGIELNELDELNKINLDLLPEADDLQEYFHMLDHDIPTEEHLTDEQIINLLQDEGNKSDSEGDISDDEEAMIVTEKKGVEALRTFINYFEQQNDPEFNIDELHVFRKYLRILKVREFNSKHQTTLDIFFKR</sequence>
<dbReference type="VEuPathDB" id="FungiDB:RhiirFUN_022294"/>
<dbReference type="InterPro" id="IPR050863">
    <property type="entry name" value="CenT-Element_Derived"/>
</dbReference>
<dbReference type="Proteomes" id="UP000684084">
    <property type="component" value="Unassembled WGS sequence"/>
</dbReference>
<evidence type="ECO:0000313" key="3">
    <source>
        <dbReference type="Proteomes" id="UP000684084"/>
    </source>
</evidence>
<dbReference type="AlphaFoldDB" id="A0A915ZCA4"/>
<dbReference type="EMBL" id="CAGKOT010000029">
    <property type="protein sequence ID" value="CAB5371216.1"/>
    <property type="molecule type" value="Genomic_DNA"/>
</dbReference>
<dbReference type="GO" id="GO:0003677">
    <property type="term" value="F:DNA binding"/>
    <property type="evidence" value="ECO:0007669"/>
    <property type="project" value="TreeGrafter"/>
</dbReference>
<organism evidence="2 3">
    <name type="scientific">Rhizophagus irregularis</name>
    <dbReference type="NCBI Taxonomy" id="588596"/>
    <lineage>
        <taxon>Eukaryota</taxon>
        <taxon>Fungi</taxon>
        <taxon>Fungi incertae sedis</taxon>
        <taxon>Mucoromycota</taxon>
        <taxon>Glomeromycotina</taxon>
        <taxon>Glomeromycetes</taxon>
        <taxon>Glomerales</taxon>
        <taxon>Glomeraceae</taxon>
        <taxon>Rhizophagus</taxon>
    </lineage>
</organism>
<dbReference type="PANTHER" id="PTHR19303">
    <property type="entry name" value="TRANSPOSON"/>
    <property type="match status" value="1"/>
</dbReference>
<dbReference type="Pfam" id="PF03184">
    <property type="entry name" value="DDE_1"/>
    <property type="match status" value="1"/>
</dbReference>
<dbReference type="PANTHER" id="PTHR19303:SF73">
    <property type="entry name" value="PROTEIN PDC2"/>
    <property type="match status" value="1"/>
</dbReference>
<dbReference type="GO" id="GO:0005634">
    <property type="term" value="C:nucleus"/>
    <property type="evidence" value="ECO:0007669"/>
    <property type="project" value="TreeGrafter"/>
</dbReference>
<dbReference type="VEuPathDB" id="FungiDB:RhiirFUN_019975"/>
<proteinExistence type="predicted"/>
<reference evidence="2" key="1">
    <citation type="submission" date="2020-05" db="EMBL/GenBank/DDBJ databases">
        <authorList>
            <person name="Rincon C."/>
            <person name="Sanders R I."/>
            <person name="Robbins C."/>
            <person name="Chaturvedi A."/>
        </authorList>
    </citation>
    <scope>NUCLEOTIDE SEQUENCE</scope>
    <source>
        <strain evidence="2">CHB12</strain>
    </source>
</reference>
<gene>
    <name evidence="2" type="ORF">CHRIB12_LOCUS12973</name>
</gene>
<name>A0A915ZCA4_9GLOM</name>
<feature type="domain" description="DDE-1" evidence="1">
    <location>
        <begin position="56"/>
        <end position="145"/>
    </location>
</feature>
<comment type="caution">
    <text evidence="2">The sequence shown here is derived from an EMBL/GenBank/DDBJ whole genome shotgun (WGS) entry which is preliminary data.</text>
</comment>
<dbReference type="OrthoDB" id="2439524at2759"/>
<evidence type="ECO:0000313" key="2">
    <source>
        <dbReference type="EMBL" id="CAB5371216.1"/>
    </source>
</evidence>